<keyword evidence="1" id="KW-0812">Transmembrane</keyword>
<reference evidence="2 3" key="1">
    <citation type="journal article" date="2024" name="Int. J. Syst. Evol. Microbiol.">
        <title>Virgibacillus tibetensis sp. nov., isolated from salt lake on the Tibetan Plateau of China.</title>
        <authorList>
            <person name="Phurbu D."/>
            <person name="Liu Z.-X."/>
            <person name="Wang R."/>
            <person name="Zheng Y.-Y."/>
            <person name="Liu H.-C."/>
            <person name="Zhou Y.-G."/>
            <person name="Yu Y.-J."/>
            <person name="Li A.-H."/>
        </authorList>
    </citation>
    <scope>NUCLEOTIDE SEQUENCE [LARGE SCALE GENOMIC DNA]</scope>
    <source>
        <strain evidence="2 3">C22-A2</strain>
    </source>
</reference>
<evidence type="ECO:0000313" key="3">
    <source>
        <dbReference type="Proteomes" id="UP001335737"/>
    </source>
</evidence>
<dbReference type="RefSeq" id="WP_327608169.1">
    <property type="nucleotide sequence ID" value="NZ_JARZFX010000007.1"/>
</dbReference>
<dbReference type="EMBL" id="JARZFX010000007">
    <property type="protein sequence ID" value="MEC5424601.1"/>
    <property type="molecule type" value="Genomic_DNA"/>
</dbReference>
<feature type="transmembrane region" description="Helical" evidence="1">
    <location>
        <begin position="12"/>
        <end position="34"/>
    </location>
</feature>
<dbReference type="Proteomes" id="UP001335737">
    <property type="component" value="Unassembled WGS sequence"/>
</dbReference>
<name>A0ABU6KHP3_9BACI</name>
<evidence type="ECO:0000313" key="2">
    <source>
        <dbReference type="EMBL" id="MEC5424601.1"/>
    </source>
</evidence>
<protein>
    <submittedName>
        <fullName evidence="2">Uncharacterized protein</fullName>
    </submittedName>
</protein>
<proteinExistence type="predicted"/>
<keyword evidence="3" id="KW-1185">Reference proteome</keyword>
<gene>
    <name evidence="2" type="ORF">QGM71_13960</name>
</gene>
<comment type="caution">
    <text evidence="2">The sequence shown here is derived from an EMBL/GenBank/DDBJ whole genome shotgun (WGS) entry which is preliminary data.</text>
</comment>
<accession>A0ABU6KHP3</accession>
<keyword evidence="1" id="KW-0472">Membrane</keyword>
<evidence type="ECO:0000256" key="1">
    <source>
        <dbReference type="SAM" id="Phobius"/>
    </source>
</evidence>
<keyword evidence="1" id="KW-1133">Transmembrane helix</keyword>
<organism evidence="2 3">
    <name type="scientific">Virgibacillus tibetensis</name>
    <dbReference type="NCBI Taxonomy" id="3042313"/>
    <lineage>
        <taxon>Bacteria</taxon>
        <taxon>Bacillati</taxon>
        <taxon>Bacillota</taxon>
        <taxon>Bacilli</taxon>
        <taxon>Bacillales</taxon>
        <taxon>Bacillaceae</taxon>
        <taxon>Virgibacillus</taxon>
    </lineage>
</organism>
<sequence length="271" mass="31849">MAFILKTFNYKKIISVLILSIIIIFSFFIAFHYVSYGKILDNNRESIEVTEKKDFESLKSKDINLLEQLGFSEREIKTIQEIDLESLTLSDWIFQLEMYDNNSINPDDLVLSEINSHSEDNEGDIVNINVNPVETIYKDEENGGGKTFYTKLHYTVDIEKPMLLQSQDQFNLKYNNWYPFFGYAKLRYISTKGEVYEEFVSNEETSYGNEPLEFEVRKKRNGDMFYLSGISGMYILKSQVDLSLYAEYTHHQLIKSNVLGKHWSDWIWISN</sequence>